<dbReference type="Proteomes" id="UP001630127">
    <property type="component" value="Unassembled WGS sequence"/>
</dbReference>
<proteinExistence type="predicted"/>
<evidence type="ECO:0000256" key="1">
    <source>
        <dbReference type="SAM" id="MobiDB-lite"/>
    </source>
</evidence>
<protein>
    <submittedName>
        <fullName evidence="2">Uncharacterized protein</fullName>
    </submittedName>
</protein>
<keyword evidence="3" id="KW-1185">Reference proteome</keyword>
<name>A0ABD2ZHD7_9GENT</name>
<reference evidence="2 3" key="1">
    <citation type="submission" date="2024-11" db="EMBL/GenBank/DDBJ databases">
        <title>A near-complete genome assembly of Cinchona calisaya.</title>
        <authorList>
            <person name="Lian D.C."/>
            <person name="Zhao X.W."/>
            <person name="Wei L."/>
        </authorList>
    </citation>
    <scope>NUCLEOTIDE SEQUENCE [LARGE SCALE GENOMIC DNA]</scope>
    <source>
        <tissue evidence="2">Nenye</tissue>
    </source>
</reference>
<dbReference type="EMBL" id="JBJUIK010000009">
    <property type="protein sequence ID" value="KAL3518864.1"/>
    <property type="molecule type" value="Genomic_DNA"/>
</dbReference>
<sequence>MLDFTFEMLTDGNDLNEMISNSLFQPYAIISELTIQKGKPAVDNPHNEKENGTKGKKAKQVKQIYQHKPHPVVDENSREASISGTKNDKGVVMASQEEIPSQSAEKIPEPVVVASLKDELVTDATRNLEDGRNSKLDDSQITDPVSETKVTTILDVKQPLPDQKNKEKELIVMDGLPISTSNDELELISGKSTEDILSYFSELDCPQSDNAPQTLEDGKMLANLWQKR</sequence>
<comment type="caution">
    <text evidence="2">The sequence shown here is derived from an EMBL/GenBank/DDBJ whole genome shotgun (WGS) entry which is preliminary data.</text>
</comment>
<gene>
    <name evidence="2" type="ORF">ACH5RR_021453</name>
</gene>
<dbReference type="AlphaFoldDB" id="A0ABD2ZHD7"/>
<organism evidence="2 3">
    <name type="scientific">Cinchona calisaya</name>
    <dbReference type="NCBI Taxonomy" id="153742"/>
    <lineage>
        <taxon>Eukaryota</taxon>
        <taxon>Viridiplantae</taxon>
        <taxon>Streptophyta</taxon>
        <taxon>Embryophyta</taxon>
        <taxon>Tracheophyta</taxon>
        <taxon>Spermatophyta</taxon>
        <taxon>Magnoliopsida</taxon>
        <taxon>eudicotyledons</taxon>
        <taxon>Gunneridae</taxon>
        <taxon>Pentapetalae</taxon>
        <taxon>asterids</taxon>
        <taxon>lamiids</taxon>
        <taxon>Gentianales</taxon>
        <taxon>Rubiaceae</taxon>
        <taxon>Cinchonoideae</taxon>
        <taxon>Cinchoneae</taxon>
        <taxon>Cinchona</taxon>
    </lineage>
</organism>
<evidence type="ECO:0000313" key="3">
    <source>
        <dbReference type="Proteomes" id="UP001630127"/>
    </source>
</evidence>
<feature type="region of interest" description="Disordered" evidence="1">
    <location>
        <begin position="39"/>
        <end position="59"/>
    </location>
</feature>
<accession>A0ABD2ZHD7</accession>
<evidence type="ECO:0000313" key="2">
    <source>
        <dbReference type="EMBL" id="KAL3518864.1"/>
    </source>
</evidence>